<organism evidence="2 3">
    <name type="scientific">Trichoderma gamsii</name>
    <dbReference type="NCBI Taxonomy" id="398673"/>
    <lineage>
        <taxon>Eukaryota</taxon>
        <taxon>Fungi</taxon>
        <taxon>Dikarya</taxon>
        <taxon>Ascomycota</taxon>
        <taxon>Pezizomycotina</taxon>
        <taxon>Sordariomycetes</taxon>
        <taxon>Hypocreomycetidae</taxon>
        <taxon>Hypocreales</taxon>
        <taxon>Hypocreaceae</taxon>
        <taxon>Trichoderma</taxon>
    </lineage>
</organism>
<proteinExistence type="predicted"/>
<evidence type="ECO:0000313" key="3">
    <source>
        <dbReference type="Proteomes" id="UP000054821"/>
    </source>
</evidence>
<name>A0A2P4ZD08_9HYPO</name>
<dbReference type="AlphaFoldDB" id="A0A2P4ZD08"/>
<protein>
    <recommendedName>
        <fullName evidence="1">Heterokaryon incompatibility domain-containing protein</fullName>
    </recommendedName>
</protein>
<dbReference type="InterPro" id="IPR010730">
    <property type="entry name" value="HET"/>
</dbReference>
<dbReference type="STRING" id="398673.A0A2P4ZD08"/>
<sequence>MPAVFHRHPSIYGNDPIWNTTDRTVVAEDGGFIYTGSRRPRDIRLFYCASQQRHRNQIAQLPRLGQRDVLKCKLSTFDINKAPPFATLSYVWYNPRLKSSVSVPCGDGNQALSVLGNLYDALKHLVQQSTSAFRVSVLTYLWADAMCIDQSNLAERAAQLGSDQSTAKAFSLLSDMAAAQLKYVEAGDRRTFAELSDEDTSRYGMPSLADDRCSDLRSLLGTGWFTRTWIIQELTVSFNPLLVCSTEWFPWEVLDKVLQFAIEISDPLVLLAGLYQAYDLNHIRTKIQAGDSPDILELLSFAQRFDATDARDKVFALVGLANNHYTAAQHVHPDYSKSTQDVFLATAFELLLFDYENYQDMTLLRLSRKSSKQTLPNLPSWVPDWALGQKSMSVSDLINSNVSSSQNINEHDQQIRSTFKAAAESDSPGEAQKPVLSPDGLRLRLFGYPIAQVTRTGPIYENVRGQGWLAALFVPQRLHAALNEWMKMCETDTTAKPADSVDILRNALTVELLVHADDACGICAARRHDLDVWCRLRQRFLHLPAFSVLSPLRMLMVSWKTMGLTDSPSSQDAIGSYWRTWTLLNTLLLGRRMFRTAKGEIGLGPPLCRKGDYIFVVAGCRVPLILRRAEGSGFWEYIGDCYMDGVMQGEQFRRQDCEELWLV</sequence>
<dbReference type="InterPro" id="IPR052895">
    <property type="entry name" value="HetReg/Transcr_Mod"/>
</dbReference>
<feature type="domain" description="Heterokaryon incompatibility" evidence="1">
    <location>
        <begin position="85"/>
        <end position="233"/>
    </location>
</feature>
<gene>
    <name evidence="2" type="ORF">TGAM01_v208860</name>
</gene>
<dbReference type="EMBL" id="JPDN02000040">
    <property type="protein sequence ID" value="PON22179.1"/>
    <property type="molecule type" value="Genomic_DNA"/>
</dbReference>
<accession>A0A2P4ZD08</accession>
<dbReference type="Pfam" id="PF06985">
    <property type="entry name" value="HET"/>
    <property type="match status" value="1"/>
</dbReference>
<evidence type="ECO:0000259" key="1">
    <source>
        <dbReference type="Pfam" id="PF06985"/>
    </source>
</evidence>
<dbReference type="RefSeq" id="XP_018659883.1">
    <property type="nucleotide sequence ID" value="XM_018806993.1"/>
</dbReference>
<dbReference type="Pfam" id="PF26639">
    <property type="entry name" value="Het-6_barrel"/>
    <property type="match status" value="1"/>
</dbReference>
<dbReference type="PANTHER" id="PTHR24148:SF64">
    <property type="entry name" value="HETEROKARYON INCOMPATIBILITY DOMAIN-CONTAINING PROTEIN"/>
    <property type="match status" value="1"/>
</dbReference>
<comment type="caution">
    <text evidence="2">The sequence shown here is derived from an EMBL/GenBank/DDBJ whole genome shotgun (WGS) entry which is preliminary data.</text>
</comment>
<evidence type="ECO:0000313" key="2">
    <source>
        <dbReference type="EMBL" id="PON22179.1"/>
    </source>
</evidence>
<keyword evidence="3" id="KW-1185">Reference proteome</keyword>
<dbReference type="PANTHER" id="PTHR24148">
    <property type="entry name" value="ANKYRIN REPEAT DOMAIN-CONTAINING PROTEIN 39 HOMOLOG-RELATED"/>
    <property type="match status" value="1"/>
</dbReference>
<reference evidence="2 3" key="1">
    <citation type="journal article" date="2016" name="Genome Announc.">
        <title>Draft Whole-Genome Sequence of Trichoderma gamsii T6085, a Promising Biocontrol Agent of Fusarium Head Blight on Wheat.</title>
        <authorList>
            <person name="Baroncelli R."/>
            <person name="Zapparata A."/>
            <person name="Piaggeschi G."/>
            <person name="Sarrocco S."/>
            <person name="Vannacci G."/>
        </authorList>
    </citation>
    <scope>NUCLEOTIDE SEQUENCE [LARGE SCALE GENOMIC DNA]</scope>
    <source>
        <strain evidence="2 3">T6085</strain>
    </source>
</reference>
<dbReference type="Proteomes" id="UP000054821">
    <property type="component" value="Unassembled WGS sequence"/>
</dbReference>
<dbReference type="GeneID" id="29987076"/>